<protein>
    <submittedName>
        <fullName evidence="1">Uncharacterized protein</fullName>
    </submittedName>
</protein>
<dbReference type="KEGG" id="bbev:BBEV_1494"/>
<dbReference type="RefSeq" id="WP_069364896.1">
    <property type="nucleotide sequence ID" value="NZ_CP012502.1"/>
</dbReference>
<accession>A0A1D7QV34</accession>
<dbReference type="Pfam" id="PF10949">
    <property type="entry name" value="DUF2777"/>
    <property type="match status" value="1"/>
</dbReference>
<dbReference type="STRING" id="632773.BBEV_1494"/>
<evidence type="ECO:0000313" key="1">
    <source>
        <dbReference type="EMBL" id="AOM82857.1"/>
    </source>
</evidence>
<evidence type="ECO:0000313" key="2">
    <source>
        <dbReference type="Proteomes" id="UP000094463"/>
    </source>
</evidence>
<dbReference type="AlphaFoldDB" id="A0A1D7QV34"/>
<organism evidence="1 2">
    <name type="scientific">Salisediminibacterium beveridgei</name>
    <dbReference type="NCBI Taxonomy" id="632773"/>
    <lineage>
        <taxon>Bacteria</taxon>
        <taxon>Bacillati</taxon>
        <taxon>Bacillota</taxon>
        <taxon>Bacilli</taxon>
        <taxon>Bacillales</taxon>
        <taxon>Bacillaceae</taxon>
        <taxon>Salisediminibacterium</taxon>
    </lineage>
</organism>
<keyword evidence="2" id="KW-1185">Reference proteome</keyword>
<gene>
    <name evidence="1" type="ORF">BBEV_1494</name>
</gene>
<sequence>MNKKEAKNLLKQRVILNEGSKGTYSGILEKIEPRENQPWIGHLAIKTVETYPDISTFKRIGEPLYRENEMAEVSGTKITMIPEDFNASRSYNESLLNAVDALYDHLKSRQLFFGRLMEELSSRYDQLEVTRPFEDRDAVHNFVLKEKNGHHGLVHSTTNEFIHLKNSFFEFLIPKRDRDIPAMHEDGFTFKTHEGDYISLKEGATVRIKDDQFNLYVLFRNELDPLAKKALEKALSSLQIKHSDIEMPDNTMLGMVDMNDRKKEFTGTSFYKFISHNKLAVLQHFYERKEQNGSPSFAYDRFELTDNNGGRIVTIYSSEAHSDSFRT</sequence>
<name>A0A1D7QV34_9BACI</name>
<dbReference type="OrthoDB" id="2942325at2"/>
<reference evidence="1 2" key="1">
    <citation type="submission" date="2015-08" db="EMBL/GenBank/DDBJ databases">
        <title>The complete genome sequence of Bacillus beveridgei MLTeJB.</title>
        <authorList>
            <person name="Hanson T.E."/>
            <person name="Mesa C."/>
            <person name="Basesman S.M."/>
            <person name="Oremland R.S."/>
        </authorList>
    </citation>
    <scope>NUCLEOTIDE SEQUENCE [LARGE SCALE GENOMIC DNA]</scope>
    <source>
        <strain evidence="1 2">MLTeJB</strain>
    </source>
</reference>
<dbReference type="EMBL" id="CP012502">
    <property type="protein sequence ID" value="AOM82857.1"/>
    <property type="molecule type" value="Genomic_DNA"/>
</dbReference>
<proteinExistence type="predicted"/>
<dbReference type="Proteomes" id="UP000094463">
    <property type="component" value="Chromosome"/>
</dbReference>
<dbReference type="InterPro" id="IPR024488">
    <property type="entry name" value="DUF2777"/>
</dbReference>